<dbReference type="Proteomes" id="UP001595632">
    <property type="component" value="Unassembled WGS sequence"/>
</dbReference>
<evidence type="ECO:0000313" key="2">
    <source>
        <dbReference type="EMBL" id="MFC3144512.1"/>
    </source>
</evidence>
<organism evidence="2 3">
    <name type="scientific">Psychromarinibacter halotolerans</name>
    <dbReference type="NCBI Taxonomy" id="1775175"/>
    <lineage>
        <taxon>Bacteria</taxon>
        <taxon>Pseudomonadati</taxon>
        <taxon>Pseudomonadota</taxon>
        <taxon>Alphaproteobacteria</taxon>
        <taxon>Rhodobacterales</taxon>
        <taxon>Paracoccaceae</taxon>
        <taxon>Psychromarinibacter</taxon>
    </lineage>
</organism>
<reference evidence="3" key="1">
    <citation type="journal article" date="2019" name="Int. J. Syst. Evol. Microbiol.">
        <title>The Global Catalogue of Microorganisms (GCM) 10K type strain sequencing project: providing services to taxonomists for standard genome sequencing and annotation.</title>
        <authorList>
            <consortium name="The Broad Institute Genomics Platform"/>
            <consortium name="The Broad Institute Genome Sequencing Center for Infectious Disease"/>
            <person name="Wu L."/>
            <person name="Ma J."/>
        </authorList>
    </citation>
    <scope>NUCLEOTIDE SEQUENCE [LARGE SCALE GENOMIC DNA]</scope>
    <source>
        <strain evidence="3">KCTC 52366</strain>
    </source>
</reference>
<dbReference type="RefSeq" id="WP_275633784.1">
    <property type="nucleotide sequence ID" value="NZ_JARGYD010000006.1"/>
</dbReference>
<evidence type="ECO:0000256" key="1">
    <source>
        <dbReference type="SAM" id="SignalP"/>
    </source>
</evidence>
<dbReference type="EMBL" id="JBHRTB010000010">
    <property type="protein sequence ID" value="MFC3144512.1"/>
    <property type="molecule type" value="Genomic_DNA"/>
</dbReference>
<feature type="signal peptide" evidence="1">
    <location>
        <begin position="1"/>
        <end position="30"/>
    </location>
</feature>
<accession>A0ABV7GTK7</accession>
<gene>
    <name evidence="2" type="ORF">ACFOGP_17435</name>
</gene>
<proteinExistence type="predicted"/>
<protein>
    <submittedName>
        <fullName evidence="2">Uncharacterized protein</fullName>
    </submittedName>
</protein>
<evidence type="ECO:0000313" key="3">
    <source>
        <dbReference type="Proteomes" id="UP001595632"/>
    </source>
</evidence>
<feature type="chain" id="PRO_5046241058" evidence="1">
    <location>
        <begin position="31"/>
        <end position="109"/>
    </location>
</feature>
<keyword evidence="3" id="KW-1185">Reference proteome</keyword>
<name>A0ABV7GTK7_9RHOB</name>
<sequence length="109" mass="11878">MISITNKIARTALFATLALGTLAGTGAAQAQQAREYCFNNSDKVNVLAGDFSSGFYAYPLGRNGNSLYYQRVGNTNRYVGTTGAIYTLFSDGRATWSDGSQMINLYYCR</sequence>
<comment type="caution">
    <text evidence="2">The sequence shown here is derived from an EMBL/GenBank/DDBJ whole genome shotgun (WGS) entry which is preliminary data.</text>
</comment>
<keyword evidence="1" id="KW-0732">Signal</keyword>